<dbReference type="AlphaFoldDB" id="A0A517YEH9"/>
<dbReference type="Proteomes" id="UP000315017">
    <property type="component" value="Chromosome"/>
</dbReference>
<dbReference type="KEGG" id="aagg:ETAA8_37200"/>
<gene>
    <name evidence="1" type="ORF">ETAA8_37200</name>
</gene>
<proteinExistence type="predicted"/>
<accession>A0A517YEH9</accession>
<organism evidence="1 2">
    <name type="scientific">Anatilimnocola aggregata</name>
    <dbReference type="NCBI Taxonomy" id="2528021"/>
    <lineage>
        <taxon>Bacteria</taxon>
        <taxon>Pseudomonadati</taxon>
        <taxon>Planctomycetota</taxon>
        <taxon>Planctomycetia</taxon>
        <taxon>Pirellulales</taxon>
        <taxon>Pirellulaceae</taxon>
        <taxon>Anatilimnocola</taxon>
    </lineage>
</organism>
<keyword evidence="2" id="KW-1185">Reference proteome</keyword>
<evidence type="ECO:0000313" key="1">
    <source>
        <dbReference type="EMBL" id="QDU28617.1"/>
    </source>
</evidence>
<dbReference type="RefSeq" id="WP_145091200.1">
    <property type="nucleotide sequence ID" value="NZ_CP036274.1"/>
</dbReference>
<protein>
    <submittedName>
        <fullName evidence="1">Uncharacterized protein</fullName>
    </submittedName>
</protein>
<dbReference type="EMBL" id="CP036274">
    <property type="protein sequence ID" value="QDU28617.1"/>
    <property type="molecule type" value="Genomic_DNA"/>
</dbReference>
<evidence type="ECO:0000313" key="2">
    <source>
        <dbReference type="Proteomes" id="UP000315017"/>
    </source>
</evidence>
<dbReference type="OrthoDB" id="289308at2"/>
<name>A0A517YEH9_9BACT</name>
<sequence>MFFFKRSPQPLVKRRWRWSWRSSFWLHSLLVSAVITELVMVVAPLPVAPPVQQVVLHAPPIDEPPLPHAVTIEAFTPNTEHWLADEAVSTRDIEAAQGDPRFAWLSEGDFDARTPAEQAAASDFLSARVMSTIAEAEKHSAADNLQRLENLTGQLNDVATEQSVHEVTTQLSKLLGTSPRANEPAKKPVAGEFDLDSAQLHDVRREMLDDGSFKYIAILIDSAGRSTDTELSAEEGESAFKTFELIKSNPLLERVYRGVVMSLLDKMMKPSTNK</sequence>
<reference evidence="1 2" key="1">
    <citation type="submission" date="2019-02" db="EMBL/GenBank/DDBJ databases">
        <title>Deep-cultivation of Planctomycetes and their phenomic and genomic characterization uncovers novel biology.</title>
        <authorList>
            <person name="Wiegand S."/>
            <person name="Jogler M."/>
            <person name="Boedeker C."/>
            <person name="Pinto D."/>
            <person name="Vollmers J."/>
            <person name="Rivas-Marin E."/>
            <person name="Kohn T."/>
            <person name="Peeters S.H."/>
            <person name="Heuer A."/>
            <person name="Rast P."/>
            <person name="Oberbeckmann S."/>
            <person name="Bunk B."/>
            <person name="Jeske O."/>
            <person name="Meyerdierks A."/>
            <person name="Storesund J.E."/>
            <person name="Kallscheuer N."/>
            <person name="Luecker S."/>
            <person name="Lage O.M."/>
            <person name="Pohl T."/>
            <person name="Merkel B.J."/>
            <person name="Hornburger P."/>
            <person name="Mueller R.-W."/>
            <person name="Bruemmer F."/>
            <person name="Labrenz M."/>
            <person name="Spormann A.M."/>
            <person name="Op den Camp H."/>
            <person name="Overmann J."/>
            <person name="Amann R."/>
            <person name="Jetten M.S.M."/>
            <person name="Mascher T."/>
            <person name="Medema M.H."/>
            <person name="Devos D.P."/>
            <person name="Kaster A.-K."/>
            <person name="Ovreas L."/>
            <person name="Rohde M."/>
            <person name="Galperin M.Y."/>
            <person name="Jogler C."/>
        </authorList>
    </citation>
    <scope>NUCLEOTIDE SEQUENCE [LARGE SCALE GENOMIC DNA]</scope>
    <source>
        <strain evidence="1 2">ETA_A8</strain>
    </source>
</reference>